<evidence type="ECO:0000313" key="1">
    <source>
        <dbReference type="EMBL" id="EKV32479.1"/>
    </source>
</evidence>
<dbReference type="EMBL" id="ANHY01000003">
    <property type="protein sequence ID" value="EKV32479.1"/>
    <property type="molecule type" value="Genomic_DNA"/>
</dbReference>
<sequence>MRFGHGSCPSVAAAARGGTRKKGWCLFGRPGRRDCQGGVKFRRTERCAAVRRDRLDFSLQRFDMSWFCGAEAGVAANSGFAAGVGCVQNTHQAFPRTPGCKEPP</sequence>
<protein>
    <submittedName>
        <fullName evidence="1">Uncharacterized protein</fullName>
    </submittedName>
</protein>
<dbReference type="Proteomes" id="UP000009881">
    <property type="component" value="Unassembled WGS sequence"/>
</dbReference>
<dbReference type="AlphaFoldDB" id="K9H5V0"/>
<dbReference type="STRING" id="1238182.C882_2558"/>
<organism evidence="1 2">
    <name type="scientific">Caenispirillum salinarum AK4</name>
    <dbReference type="NCBI Taxonomy" id="1238182"/>
    <lineage>
        <taxon>Bacteria</taxon>
        <taxon>Pseudomonadati</taxon>
        <taxon>Pseudomonadota</taxon>
        <taxon>Alphaproteobacteria</taxon>
        <taxon>Rhodospirillales</taxon>
        <taxon>Novispirillaceae</taxon>
        <taxon>Caenispirillum</taxon>
    </lineage>
</organism>
<name>K9H5V0_9PROT</name>
<reference evidence="1 2" key="1">
    <citation type="journal article" date="2013" name="Genome Announc.">
        <title>Draft Genome Sequence of an Alphaproteobacterium, Caenispirillum salinarum AK4(T), Isolated from a Solar Saltern.</title>
        <authorList>
            <person name="Khatri I."/>
            <person name="Singh A."/>
            <person name="Korpole S."/>
            <person name="Pinnaka A.K."/>
            <person name="Subramanian S."/>
        </authorList>
    </citation>
    <scope>NUCLEOTIDE SEQUENCE [LARGE SCALE GENOMIC DNA]</scope>
    <source>
        <strain evidence="1 2">AK4</strain>
    </source>
</reference>
<gene>
    <name evidence="1" type="ORF">C882_2558</name>
</gene>
<proteinExistence type="predicted"/>
<comment type="caution">
    <text evidence="1">The sequence shown here is derived from an EMBL/GenBank/DDBJ whole genome shotgun (WGS) entry which is preliminary data.</text>
</comment>
<accession>K9H5V0</accession>
<keyword evidence="2" id="KW-1185">Reference proteome</keyword>
<evidence type="ECO:0000313" key="2">
    <source>
        <dbReference type="Proteomes" id="UP000009881"/>
    </source>
</evidence>